<dbReference type="InterPro" id="IPR020625">
    <property type="entry name" value="Schiff_base-form_aldolases_AS"/>
</dbReference>
<evidence type="ECO:0000256" key="4">
    <source>
        <dbReference type="ARBA" id="ARBA00012086"/>
    </source>
</evidence>
<evidence type="ECO:0000256" key="11">
    <source>
        <dbReference type="ARBA" id="ARBA00047836"/>
    </source>
</evidence>
<dbReference type="InterPro" id="IPR013785">
    <property type="entry name" value="Aldolase_TIM"/>
</dbReference>
<evidence type="ECO:0000256" key="15">
    <source>
        <dbReference type="PIRSR" id="PIRSR001365-2"/>
    </source>
</evidence>
<evidence type="ECO:0000256" key="1">
    <source>
        <dbReference type="ARBA" id="ARBA00003294"/>
    </source>
</evidence>
<evidence type="ECO:0000256" key="12">
    <source>
        <dbReference type="HAMAP-Rule" id="MF_00418"/>
    </source>
</evidence>
<comment type="subcellular location">
    <subcellularLocation>
        <location evidence="12">Cytoplasm</location>
    </subcellularLocation>
</comment>
<keyword evidence="17" id="KW-1185">Reference proteome</keyword>
<protein>
    <recommendedName>
        <fullName evidence="4 12">4-hydroxy-tetrahydrodipicolinate synthase</fullName>
        <shortName evidence="12">HTPA synthase</shortName>
        <ecNumber evidence="4 12">4.3.3.7</ecNumber>
    </recommendedName>
</protein>
<evidence type="ECO:0000313" key="16">
    <source>
        <dbReference type="EMBL" id="CBW26572.1"/>
    </source>
</evidence>
<dbReference type="InterPro" id="IPR002220">
    <property type="entry name" value="DapA-like"/>
</dbReference>
<proteinExistence type="inferred from homology"/>
<dbReference type="GO" id="GO:0005829">
    <property type="term" value="C:cytosol"/>
    <property type="evidence" value="ECO:0007669"/>
    <property type="project" value="TreeGrafter"/>
</dbReference>
<keyword evidence="8 12" id="KW-0457">Lysine biosynthesis</keyword>
<dbReference type="RefSeq" id="WP_014244353.1">
    <property type="nucleotide sequence ID" value="NC_016620.1"/>
</dbReference>
<evidence type="ECO:0000256" key="14">
    <source>
        <dbReference type="PIRSR" id="PIRSR001365-1"/>
    </source>
</evidence>
<reference evidence="17" key="1">
    <citation type="journal article" date="2013" name="ISME J.">
        <title>A small predatory core genome in the divergent marine Bacteriovorax marinus SJ and the terrestrial Bdellovibrio bacteriovorus.</title>
        <authorList>
            <person name="Crossman L.C."/>
            <person name="Chen H."/>
            <person name="Cerdeno-Tarraga A.M."/>
            <person name="Brooks K."/>
            <person name="Quail M.A."/>
            <person name="Pineiro S.A."/>
            <person name="Hobley L."/>
            <person name="Sockett R.E."/>
            <person name="Bentley S.D."/>
            <person name="Parkhill J."/>
            <person name="Williams H.N."/>
            <person name="Stine O.C."/>
        </authorList>
    </citation>
    <scope>NUCLEOTIDE SEQUENCE [LARGE SCALE GENOMIC DNA]</scope>
    <source>
        <strain evidence="17">ATCC BAA-682 / DSM 15412 / SJ</strain>
    </source>
</reference>
<dbReference type="PROSITE" id="PS00666">
    <property type="entry name" value="DHDPS_2"/>
    <property type="match status" value="1"/>
</dbReference>
<evidence type="ECO:0000256" key="13">
    <source>
        <dbReference type="PIRNR" id="PIRNR001365"/>
    </source>
</evidence>
<dbReference type="PIRSF" id="PIRSF001365">
    <property type="entry name" value="DHDPS"/>
    <property type="match status" value="1"/>
</dbReference>
<feature type="site" description="Part of a proton relay during catalysis" evidence="12">
    <location>
        <position position="46"/>
    </location>
</feature>
<comment type="caution">
    <text evidence="12">Was originally thought to be a dihydrodipicolinate synthase (DHDPS), catalyzing the condensation of (S)-aspartate-beta-semialdehyde [(S)-ASA] and pyruvate to dihydrodipicolinate (DHDP). However, it was shown in E.coli that the product of the enzymatic reaction is not dihydrodipicolinate but in fact (4S)-4-hydroxy-2,3,4,5-tetrahydro-(2S)-dipicolinic acid (HTPA), and that the consecutive dehydration reaction leading to DHDP is not spontaneous but catalyzed by DapB.</text>
</comment>
<dbReference type="Gene3D" id="3.20.20.70">
    <property type="entry name" value="Aldolase class I"/>
    <property type="match status" value="1"/>
</dbReference>
<comment type="function">
    <text evidence="1 12">Catalyzes the condensation of (S)-aspartate-beta-semialdehyde [(S)-ASA] and pyruvate to 4-hydroxy-tetrahydrodipicolinate (HTPA).</text>
</comment>
<dbReference type="HOGENOM" id="CLU_049343_7_0_7"/>
<dbReference type="STRING" id="862908.BMS_1745"/>
<accession>E1X1I1</accession>
<evidence type="ECO:0000256" key="2">
    <source>
        <dbReference type="ARBA" id="ARBA00005120"/>
    </source>
</evidence>
<keyword evidence="9 12" id="KW-0456">Lyase</keyword>
<dbReference type="GO" id="GO:0008840">
    <property type="term" value="F:4-hydroxy-tetrahydrodipicolinate synthase activity"/>
    <property type="evidence" value="ECO:0007669"/>
    <property type="project" value="UniProtKB-UniRule"/>
</dbReference>
<dbReference type="HAMAP" id="MF_00418">
    <property type="entry name" value="DapA"/>
    <property type="match status" value="1"/>
</dbReference>
<keyword evidence="10 12" id="KW-0704">Schiff base</keyword>
<dbReference type="SUPFAM" id="SSF51569">
    <property type="entry name" value="Aldolase"/>
    <property type="match status" value="1"/>
</dbReference>
<dbReference type="Proteomes" id="UP000008963">
    <property type="component" value="Chromosome"/>
</dbReference>
<sequence>MNLNDYKLWTAVITPMKEDGSVNYDDLTNVLRDQEAAKNGILILGSTGEALNLDEDEKVKILEHTLSLNLTSPIMVGVGGINLTDTVKWIDYLETLPVHCYLLVTPLYAKPGTVGQYEWFKTLLDDSSRPCMLYNVPGRTGVKMSFEAIELLKDHKNFWAIKEASGSTEDFSKYVKAAPGAMVYSGDDAMLPDYTPLGAKGLVSVASNVWAKQTHNYVQKALSNELNENEKTLWRDCSNSLFMASNPIPVKRLMEIDGQITNATLRAPLTHKEIEDDSQLRLAHSKINEWNS</sequence>
<dbReference type="InterPro" id="IPR020624">
    <property type="entry name" value="Schiff_base-form_aldolases_CS"/>
</dbReference>
<dbReference type="UniPathway" id="UPA00034">
    <property type="reaction ID" value="UER00017"/>
</dbReference>
<feature type="binding site" evidence="12 15">
    <location>
        <position position="203"/>
    </location>
    <ligand>
        <name>pyruvate</name>
        <dbReference type="ChEBI" id="CHEBI:15361"/>
    </ligand>
</feature>
<feature type="site" description="Part of a proton relay during catalysis" evidence="12">
    <location>
        <position position="108"/>
    </location>
</feature>
<name>E1X1I1_HALMS</name>
<dbReference type="PATRIC" id="fig|862908.3.peg.1657"/>
<dbReference type="PANTHER" id="PTHR12128">
    <property type="entry name" value="DIHYDRODIPICOLINATE SYNTHASE"/>
    <property type="match status" value="1"/>
</dbReference>
<comment type="subunit">
    <text evidence="12">Homotetramer; dimer of dimers.</text>
</comment>
<comment type="similarity">
    <text evidence="3 12 13">Belongs to the DapA family.</text>
</comment>
<evidence type="ECO:0000313" key="17">
    <source>
        <dbReference type="Proteomes" id="UP000008963"/>
    </source>
</evidence>
<dbReference type="PRINTS" id="PR00146">
    <property type="entry name" value="DHPICSNTHASE"/>
</dbReference>
<feature type="active site" description="Proton donor/acceptor" evidence="12 14">
    <location>
        <position position="134"/>
    </location>
</feature>
<dbReference type="AlphaFoldDB" id="E1X1I1"/>
<comment type="pathway">
    <text evidence="2 12">Amino-acid biosynthesis; L-lysine biosynthesis via DAP pathway; (S)-tetrahydrodipicolinate from L-aspartate: step 3/4.</text>
</comment>
<dbReference type="OrthoDB" id="9782828at2"/>
<evidence type="ECO:0000256" key="9">
    <source>
        <dbReference type="ARBA" id="ARBA00023239"/>
    </source>
</evidence>
<dbReference type="GO" id="GO:0009089">
    <property type="term" value="P:lysine biosynthetic process via diaminopimelate"/>
    <property type="evidence" value="ECO:0007669"/>
    <property type="project" value="UniProtKB-UniRule"/>
</dbReference>
<dbReference type="EMBL" id="FQ312005">
    <property type="protein sequence ID" value="CBW26572.1"/>
    <property type="molecule type" value="Genomic_DNA"/>
</dbReference>
<dbReference type="KEGG" id="bmx:BMS_1745"/>
<dbReference type="PROSITE" id="PS00665">
    <property type="entry name" value="DHDPS_1"/>
    <property type="match status" value="1"/>
</dbReference>
<dbReference type="InterPro" id="IPR005263">
    <property type="entry name" value="DapA"/>
</dbReference>
<keyword evidence="6 12" id="KW-0028">Amino-acid biosynthesis</keyword>
<gene>
    <name evidence="12 16" type="primary">dapA</name>
    <name evidence="16" type="ordered locus">BMS_1745</name>
</gene>
<keyword evidence="7 12" id="KW-0220">Diaminopimelate biosynthesis</keyword>
<keyword evidence="5 12" id="KW-0963">Cytoplasm</keyword>
<evidence type="ECO:0000256" key="3">
    <source>
        <dbReference type="ARBA" id="ARBA00007592"/>
    </source>
</evidence>
<feature type="active site" description="Schiff-base intermediate with substrate" evidence="12 14">
    <location>
        <position position="162"/>
    </location>
</feature>
<evidence type="ECO:0000256" key="10">
    <source>
        <dbReference type="ARBA" id="ARBA00023270"/>
    </source>
</evidence>
<evidence type="ECO:0000256" key="5">
    <source>
        <dbReference type="ARBA" id="ARBA00022490"/>
    </source>
</evidence>
<dbReference type="EC" id="4.3.3.7" evidence="4 12"/>
<evidence type="ECO:0000256" key="7">
    <source>
        <dbReference type="ARBA" id="ARBA00022915"/>
    </source>
</evidence>
<evidence type="ECO:0000256" key="6">
    <source>
        <dbReference type="ARBA" id="ARBA00022605"/>
    </source>
</evidence>
<dbReference type="NCBIfam" id="TIGR00674">
    <property type="entry name" value="dapA"/>
    <property type="match status" value="1"/>
</dbReference>
<dbReference type="Pfam" id="PF00701">
    <property type="entry name" value="DHDPS"/>
    <property type="match status" value="1"/>
</dbReference>
<organism evidence="16 17">
    <name type="scientific">Halobacteriovorax marinus (strain ATCC BAA-682 / DSM 15412 / SJ)</name>
    <name type="common">Bacteriovorax marinus</name>
    <dbReference type="NCBI Taxonomy" id="862908"/>
    <lineage>
        <taxon>Bacteria</taxon>
        <taxon>Pseudomonadati</taxon>
        <taxon>Bdellovibrionota</taxon>
        <taxon>Bacteriovoracia</taxon>
        <taxon>Bacteriovoracales</taxon>
        <taxon>Halobacteriovoraceae</taxon>
        <taxon>Halobacteriovorax</taxon>
    </lineage>
</organism>
<feature type="binding site" evidence="12 15">
    <location>
        <position position="47"/>
    </location>
    <ligand>
        <name>pyruvate</name>
        <dbReference type="ChEBI" id="CHEBI:15361"/>
    </ligand>
</feature>
<dbReference type="PANTHER" id="PTHR12128:SF66">
    <property type="entry name" value="4-HYDROXY-2-OXOGLUTARATE ALDOLASE, MITOCHONDRIAL"/>
    <property type="match status" value="1"/>
</dbReference>
<comment type="catalytic activity">
    <reaction evidence="11 12">
        <text>L-aspartate 4-semialdehyde + pyruvate = (2S,4S)-4-hydroxy-2,3,4,5-tetrahydrodipicolinate + H2O + H(+)</text>
        <dbReference type="Rhea" id="RHEA:34171"/>
        <dbReference type="ChEBI" id="CHEBI:15361"/>
        <dbReference type="ChEBI" id="CHEBI:15377"/>
        <dbReference type="ChEBI" id="CHEBI:15378"/>
        <dbReference type="ChEBI" id="CHEBI:67139"/>
        <dbReference type="ChEBI" id="CHEBI:537519"/>
        <dbReference type="EC" id="4.3.3.7"/>
    </reaction>
</comment>
<evidence type="ECO:0000256" key="8">
    <source>
        <dbReference type="ARBA" id="ARBA00023154"/>
    </source>
</evidence>
<dbReference type="eggNOG" id="COG0329">
    <property type="taxonomic scope" value="Bacteria"/>
</dbReference>
<dbReference type="SMART" id="SM01130">
    <property type="entry name" value="DHDPS"/>
    <property type="match status" value="1"/>
</dbReference>
<dbReference type="GO" id="GO:0019877">
    <property type="term" value="P:diaminopimelate biosynthetic process"/>
    <property type="evidence" value="ECO:0007669"/>
    <property type="project" value="UniProtKB-UniRule"/>
</dbReference>